<evidence type="ECO:0000313" key="2">
    <source>
        <dbReference type="EMBL" id="VAW39329.1"/>
    </source>
</evidence>
<evidence type="ECO:0000259" key="1">
    <source>
        <dbReference type="Pfam" id="PF00814"/>
    </source>
</evidence>
<dbReference type="SUPFAM" id="SSF53067">
    <property type="entry name" value="Actin-like ATPase domain"/>
    <property type="match status" value="1"/>
</dbReference>
<feature type="domain" description="Gcp-like" evidence="1">
    <location>
        <begin position="30"/>
        <end position="83"/>
    </location>
</feature>
<dbReference type="EMBL" id="UOEU01000739">
    <property type="protein sequence ID" value="VAW39329.1"/>
    <property type="molecule type" value="Genomic_DNA"/>
</dbReference>
<keyword evidence="2" id="KW-0012">Acyltransferase</keyword>
<dbReference type="InterPro" id="IPR000905">
    <property type="entry name" value="Gcp-like_dom"/>
</dbReference>
<dbReference type="PANTHER" id="PTHR11735">
    <property type="entry name" value="TRNA N6-ADENOSINE THREONYLCARBAMOYLTRANSFERASE"/>
    <property type="match status" value="1"/>
</dbReference>
<accession>A0A3B0VR13</accession>
<keyword evidence="2" id="KW-0808">Transferase</keyword>
<name>A0A3B0VR13_9ZZZZ</name>
<dbReference type="InterPro" id="IPR043129">
    <property type="entry name" value="ATPase_NBD"/>
</dbReference>
<organism evidence="2">
    <name type="scientific">hydrothermal vent metagenome</name>
    <dbReference type="NCBI Taxonomy" id="652676"/>
    <lineage>
        <taxon>unclassified sequences</taxon>
        <taxon>metagenomes</taxon>
        <taxon>ecological metagenomes</taxon>
    </lineage>
</organism>
<dbReference type="EC" id="2.3.1.234" evidence="2"/>
<dbReference type="AlphaFoldDB" id="A0A3B0VR13"/>
<dbReference type="GO" id="GO:0061711">
    <property type="term" value="F:tRNA N(6)-L-threonylcarbamoyladenine synthase activity"/>
    <property type="evidence" value="ECO:0007669"/>
    <property type="project" value="UniProtKB-EC"/>
</dbReference>
<proteinExistence type="predicted"/>
<gene>
    <name evidence="2" type="ORF">MNBD_CHLOROFLEXI01-3295</name>
</gene>
<feature type="non-terminal residue" evidence="2">
    <location>
        <position position="83"/>
    </location>
</feature>
<dbReference type="PANTHER" id="PTHR11735:SF6">
    <property type="entry name" value="TRNA N6-ADENOSINE THREONYLCARBAMOYLTRANSFERASE, MITOCHONDRIAL"/>
    <property type="match status" value="1"/>
</dbReference>
<protein>
    <submittedName>
        <fullName evidence="2">N(6)-L-threonylcarbamoyladenine synthase</fullName>
        <ecNumber evidence="2">2.3.1.234</ecNumber>
    </submittedName>
</protein>
<sequence>MASTIQTSRILAIETSCDETAASVVENGRTILSNIIASQVDLHAQFGGVFPEVASRKHVEVIHAVVQQALQEAHMGLDDMDCI</sequence>
<dbReference type="Gene3D" id="3.30.420.40">
    <property type="match status" value="1"/>
</dbReference>
<reference evidence="2" key="1">
    <citation type="submission" date="2018-06" db="EMBL/GenBank/DDBJ databases">
        <authorList>
            <person name="Zhirakovskaya E."/>
        </authorList>
    </citation>
    <scope>NUCLEOTIDE SEQUENCE</scope>
</reference>
<dbReference type="Pfam" id="PF00814">
    <property type="entry name" value="TsaD"/>
    <property type="match status" value="1"/>
</dbReference>